<dbReference type="GO" id="GO:0004536">
    <property type="term" value="F:DNA nuclease activity"/>
    <property type="evidence" value="ECO:0007669"/>
    <property type="project" value="InterPro"/>
</dbReference>
<dbReference type="Gene3D" id="3.20.20.140">
    <property type="entry name" value="Metal-dependent hydrolases"/>
    <property type="match status" value="1"/>
</dbReference>
<sequence>MIDSHCHLEFNHFDKDREKVIEKSRKKLKALIDSSAGIESFETVLTLHRDCSDFIFSSLGLHPTRAVNTSEEELEDYKKKIEMNKREIVGVGEVGLDYHHIKDKSRREKSKKIFSDFTKFSDELNLPLIVHSRNSMEDALNILSEKDVNEVIIHCFAGNINDLEEALDRDYYLSFGGIIFRAKDKYENILKKVPLENLLLETDSPFLAKRKNNRAEPWFIKEVGERIAKIKGEEFYEVWKTAGRNAKEVFDLPVNL</sequence>
<evidence type="ECO:0000256" key="1">
    <source>
        <dbReference type="ARBA" id="ARBA00022723"/>
    </source>
</evidence>
<evidence type="ECO:0000256" key="3">
    <source>
        <dbReference type="PIRSR" id="PIRSR005902-1"/>
    </source>
</evidence>
<feature type="binding site" evidence="3">
    <location>
        <position position="93"/>
    </location>
    <ligand>
        <name>a divalent metal cation</name>
        <dbReference type="ChEBI" id="CHEBI:60240"/>
        <label>1</label>
    </ligand>
</feature>
<dbReference type="Proteomes" id="UP000070549">
    <property type="component" value="Unassembled WGS sequence"/>
</dbReference>
<keyword evidence="2" id="KW-0378">Hydrolase</keyword>
<feature type="binding site" evidence="3">
    <location>
        <position position="154"/>
    </location>
    <ligand>
        <name>a divalent metal cation</name>
        <dbReference type="ChEBI" id="CHEBI:60240"/>
        <label>2</label>
    </ligand>
</feature>
<dbReference type="SUPFAM" id="SSF51556">
    <property type="entry name" value="Metallo-dependent hydrolases"/>
    <property type="match status" value="1"/>
</dbReference>
<evidence type="ECO:0000313" key="4">
    <source>
        <dbReference type="EMBL" id="KXB04568.1"/>
    </source>
</evidence>
<dbReference type="GO" id="GO:0016788">
    <property type="term" value="F:hydrolase activity, acting on ester bonds"/>
    <property type="evidence" value="ECO:0007669"/>
    <property type="project" value="InterPro"/>
</dbReference>
<accession>A0A133VDP0</accession>
<dbReference type="PIRSF" id="PIRSF005902">
    <property type="entry name" value="DNase_TatD"/>
    <property type="match status" value="1"/>
</dbReference>
<keyword evidence="5" id="KW-1185">Reference proteome</keyword>
<dbReference type="Pfam" id="PF01026">
    <property type="entry name" value="TatD_DNase"/>
    <property type="match status" value="1"/>
</dbReference>
<evidence type="ECO:0008006" key="6">
    <source>
        <dbReference type="Google" id="ProtNLM"/>
    </source>
</evidence>
<dbReference type="InterPro" id="IPR001130">
    <property type="entry name" value="TatD-like"/>
</dbReference>
<dbReference type="PANTHER" id="PTHR46124">
    <property type="entry name" value="D-AMINOACYL-TRNA DEACYLASE"/>
    <property type="match status" value="1"/>
</dbReference>
<organism evidence="4 5">
    <name type="scientific">candidate division MSBL1 archaeon SCGC-AAA382A03</name>
    <dbReference type="NCBI Taxonomy" id="1698278"/>
    <lineage>
        <taxon>Archaea</taxon>
        <taxon>Methanobacteriati</taxon>
        <taxon>Methanobacteriota</taxon>
        <taxon>candidate division MSBL1</taxon>
    </lineage>
</organism>
<reference evidence="4 5" key="1">
    <citation type="journal article" date="2016" name="Sci. Rep.">
        <title>Metabolic traits of an uncultured archaeal lineage -MSBL1- from brine pools of the Red Sea.</title>
        <authorList>
            <person name="Mwirichia R."/>
            <person name="Alam I."/>
            <person name="Rashid M."/>
            <person name="Vinu M."/>
            <person name="Ba-Alawi W."/>
            <person name="Anthony Kamau A."/>
            <person name="Kamanda Ngugi D."/>
            <person name="Goker M."/>
            <person name="Klenk H.P."/>
            <person name="Bajic V."/>
            <person name="Stingl U."/>
        </authorList>
    </citation>
    <scope>NUCLEOTIDE SEQUENCE [LARGE SCALE GENOMIC DNA]</scope>
    <source>
        <strain evidence="4">SCGC-AAA382A03</strain>
    </source>
</reference>
<feature type="binding site" evidence="3">
    <location>
        <position position="203"/>
    </location>
    <ligand>
        <name>a divalent metal cation</name>
        <dbReference type="ChEBI" id="CHEBI:60240"/>
        <label>1</label>
    </ligand>
</feature>
<gene>
    <name evidence="4" type="ORF">AKJ49_01960</name>
</gene>
<comment type="caution">
    <text evidence="4">The sequence shown here is derived from an EMBL/GenBank/DDBJ whole genome shotgun (WGS) entry which is preliminary data.</text>
</comment>
<feature type="binding site" evidence="3">
    <location>
        <position position="5"/>
    </location>
    <ligand>
        <name>a divalent metal cation</name>
        <dbReference type="ChEBI" id="CHEBI:60240"/>
        <label>1</label>
    </ligand>
</feature>
<dbReference type="EMBL" id="LHYC01000056">
    <property type="protein sequence ID" value="KXB04568.1"/>
    <property type="molecule type" value="Genomic_DNA"/>
</dbReference>
<dbReference type="PANTHER" id="PTHR46124:SF2">
    <property type="entry name" value="D-AMINOACYL-TRNA DEACYLASE"/>
    <property type="match status" value="1"/>
</dbReference>
<feature type="binding site" evidence="3">
    <location>
        <position position="7"/>
    </location>
    <ligand>
        <name>a divalent metal cation</name>
        <dbReference type="ChEBI" id="CHEBI:60240"/>
        <label>1</label>
    </ligand>
</feature>
<dbReference type="InterPro" id="IPR015991">
    <property type="entry name" value="TatD/YcfH-like"/>
</dbReference>
<feature type="binding site" evidence="3">
    <location>
        <position position="131"/>
    </location>
    <ligand>
        <name>a divalent metal cation</name>
        <dbReference type="ChEBI" id="CHEBI:60240"/>
        <label>2</label>
    </ligand>
</feature>
<name>A0A133VDP0_9EURY</name>
<dbReference type="AlphaFoldDB" id="A0A133VDP0"/>
<dbReference type="FunFam" id="3.20.20.140:FF:000005">
    <property type="entry name" value="TatD family hydrolase"/>
    <property type="match status" value="1"/>
</dbReference>
<dbReference type="InterPro" id="IPR032466">
    <property type="entry name" value="Metal_Hydrolase"/>
</dbReference>
<dbReference type="CDD" id="cd01310">
    <property type="entry name" value="TatD_DNAse"/>
    <property type="match status" value="1"/>
</dbReference>
<evidence type="ECO:0000256" key="2">
    <source>
        <dbReference type="ARBA" id="ARBA00022801"/>
    </source>
</evidence>
<dbReference type="GO" id="GO:0046872">
    <property type="term" value="F:metal ion binding"/>
    <property type="evidence" value="ECO:0007669"/>
    <property type="project" value="UniProtKB-KW"/>
</dbReference>
<dbReference type="NCBIfam" id="TIGR00010">
    <property type="entry name" value="YchF/TatD family DNA exonuclease"/>
    <property type="match status" value="1"/>
</dbReference>
<evidence type="ECO:0000313" key="5">
    <source>
        <dbReference type="Proteomes" id="UP000070549"/>
    </source>
</evidence>
<proteinExistence type="predicted"/>
<protein>
    <recommendedName>
        <fullName evidence="6">DNase</fullName>
    </recommendedName>
</protein>
<keyword evidence="1 3" id="KW-0479">Metal-binding</keyword>